<evidence type="ECO:0000313" key="3">
    <source>
        <dbReference type="Proteomes" id="UP000053958"/>
    </source>
</evidence>
<dbReference type="CDD" id="cd20546">
    <property type="entry name" value="CYCLIN_SpCG1C_ScCTK2-like_rpt2"/>
    <property type="match status" value="1"/>
</dbReference>
<evidence type="ECO:0000256" key="1">
    <source>
        <dbReference type="SAM" id="MobiDB-lite"/>
    </source>
</evidence>
<dbReference type="GO" id="GO:0016538">
    <property type="term" value="F:cyclin-dependent protein serine/threonine kinase regulator activity"/>
    <property type="evidence" value="ECO:0007669"/>
    <property type="project" value="InterPro"/>
</dbReference>
<dbReference type="RefSeq" id="XP_013327095.1">
    <property type="nucleotide sequence ID" value="XM_013471641.1"/>
</dbReference>
<evidence type="ECO:0000313" key="2">
    <source>
        <dbReference type="EMBL" id="KKA20483.1"/>
    </source>
</evidence>
<dbReference type="EMBL" id="LASV01000254">
    <property type="protein sequence ID" value="KKA20483.1"/>
    <property type="molecule type" value="Genomic_DNA"/>
</dbReference>
<dbReference type="AlphaFoldDB" id="A0A0F4YS76"/>
<dbReference type="Proteomes" id="UP000053958">
    <property type="component" value="Unassembled WGS sequence"/>
</dbReference>
<dbReference type="GeneID" id="25317815"/>
<name>A0A0F4YS76_RASE3</name>
<reference evidence="2 3" key="1">
    <citation type="submission" date="2015-04" db="EMBL/GenBank/DDBJ databases">
        <authorList>
            <person name="Heijne W.H."/>
            <person name="Fedorova N.D."/>
            <person name="Nierman W.C."/>
            <person name="Vollebregt A.W."/>
            <person name="Zhao Z."/>
            <person name="Wu L."/>
            <person name="Kumar M."/>
            <person name="Stam H."/>
            <person name="van den Berg M.A."/>
            <person name="Pel H.J."/>
        </authorList>
    </citation>
    <scope>NUCLEOTIDE SEQUENCE [LARGE SCALE GENOMIC DNA]</scope>
    <source>
        <strain evidence="2 3">CBS 393.64</strain>
    </source>
</reference>
<feature type="compositionally biased region" description="Basic and acidic residues" evidence="1">
    <location>
        <begin position="371"/>
        <end position="383"/>
    </location>
</feature>
<dbReference type="SUPFAM" id="SSF47954">
    <property type="entry name" value="Cyclin-like"/>
    <property type="match status" value="2"/>
</dbReference>
<feature type="region of interest" description="Disordered" evidence="1">
    <location>
        <begin position="348"/>
        <end position="413"/>
    </location>
</feature>
<dbReference type="Gene3D" id="1.10.472.10">
    <property type="entry name" value="Cyclin-like"/>
    <property type="match status" value="2"/>
</dbReference>
<proteinExistence type="predicted"/>
<dbReference type="OrthoDB" id="4951845at2759"/>
<keyword evidence="3" id="KW-1185">Reference proteome</keyword>
<feature type="region of interest" description="Disordered" evidence="1">
    <location>
        <begin position="1"/>
        <end position="45"/>
    </location>
</feature>
<accession>A0A0F4YS76</accession>
<protein>
    <submittedName>
        <fullName evidence="2">Cyclin</fullName>
    </submittedName>
</protein>
<sequence>MASARNDPARPEGANSSKQGQGQGQSQGQNQGPPDEANKKPSQPHPSFIQVAKPYVFEQTIQECLAATGVDPQREDSIRIQGVTWIDNVRKALHLPVRTYNTACVYFHKFRLVHADNHYNYMVGICCHCPDQVTDCRQDAAAAALFTACKIEDTLKKSREIVCAAYNLKLPPAEHLAPDDSLFDAHSRGIIILERLMLEASGFDFRNRHPQKLLVKLCKRYGVQRDDEVGLVAYCVSLDLYRTFAPLKQTTATMAFACLELASRLVGAGLDDVESGKDYENWKIGRAEVMETLLDLLDLYTNHRTNTAVGPEFPLEAFLTIRIPLNQEAESKNLPRYTFWKEKEKEKEKDNLFSNGSKHHHHHHHKNPTPKGKEKDGGDRDTRPANPLTPISANGEKPNLNERGRDGTVRFMLDPDRAEAEKRVVSEYFREEVEEYVVDEE</sequence>
<dbReference type="STRING" id="1408163.A0A0F4YS76"/>
<dbReference type="GO" id="GO:0006357">
    <property type="term" value="P:regulation of transcription by RNA polymerase II"/>
    <property type="evidence" value="ECO:0007669"/>
    <property type="project" value="InterPro"/>
</dbReference>
<gene>
    <name evidence="2" type="ORF">T310_5471</name>
</gene>
<dbReference type="PANTHER" id="PTHR10026">
    <property type="entry name" value="CYCLIN"/>
    <property type="match status" value="1"/>
</dbReference>
<feature type="compositionally biased region" description="Basic residues" evidence="1">
    <location>
        <begin position="357"/>
        <end position="368"/>
    </location>
</feature>
<dbReference type="InterPro" id="IPR043198">
    <property type="entry name" value="Cyclin/Ssn8"/>
</dbReference>
<dbReference type="FunFam" id="1.10.472.10:FF:000101">
    <property type="entry name" value="Cyclin, putative"/>
    <property type="match status" value="1"/>
</dbReference>
<dbReference type="InterPro" id="IPR036915">
    <property type="entry name" value="Cyclin-like_sf"/>
</dbReference>
<organism evidence="2 3">
    <name type="scientific">Rasamsonia emersonii (strain ATCC 16479 / CBS 393.64 / IMI 116815)</name>
    <dbReference type="NCBI Taxonomy" id="1408163"/>
    <lineage>
        <taxon>Eukaryota</taxon>
        <taxon>Fungi</taxon>
        <taxon>Dikarya</taxon>
        <taxon>Ascomycota</taxon>
        <taxon>Pezizomycotina</taxon>
        <taxon>Eurotiomycetes</taxon>
        <taxon>Eurotiomycetidae</taxon>
        <taxon>Eurotiales</taxon>
        <taxon>Trichocomaceae</taxon>
        <taxon>Rasamsonia</taxon>
    </lineage>
</organism>
<feature type="compositionally biased region" description="Basic and acidic residues" evidence="1">
    <location>
        <begin position="399"/>
        <end position="413"/>
    </location>
</feature>
<comment type="caution">
    <text evidence="2">The sequence shown here is derived from an EMBL/GenBank/DDBJ whole genome shotgun (WGS) entry which is preliminary data.</text>
</comment>